<accession>A0A5J5BQF0</accession>
<dbReference type="EMBL" id="CM018034">
    <property type="protein sequence ID" value="KAA8544007.1"/>
    <property type="molecule type" value="Genomic_DNA"/>
</dbReference>
<evidence type="ECO:0000313" key="5">
    <source>
        <dbReference type="Proteomes" id="UP000325577"/>
    </source>
</evidence>
<feature type="domain" description="Cupin type-1" evidence="3">
    <location>
        <begin position="292"/>
        <end position="430"/>
    </location>
</feature>
<reference evidence="4 5" key="1">
    <citation type="submission" date="2019-09" db="EMBL/GenBank/DDBJ databases">
        <title>A chromosome-level genome assembly of the Chinese tupelo Nyssa sinensis.</title>
        <authorList>
            <person name="Yang X."/>
            <person name="Kang M."/>
            <person name="Yang Y."/>
            <person name="Xiong H."/>
            <person name="Wang M."/>
            <person name="Zhang Z."/>
            <person name="Wang Z."/>
            <person name="Wu H."/>
            <person name="Ma T."/>
            <person name="Liu J."/>
            <person name="Xi Z."/>
        </authorList>
    </citation>
    <scope>NUCLEOTIDE SEQUENCE [LARGE SCALE GENOMIC DNA]</scope>
    <source>
        <strain evidence="4">J267</strain>
        <tissue evidence="4">Leaf</tissue>
    </source>
</reference>
<evidence type="ECO:0000256" key="2">
    <source>
        <dbReference type="SAM" id="SignalP"/>
    </source>
</evidence>
<dbReference type="SMART" id="SM00835">
    <property type="entry name" value="Cupin_1"/>
    <property type="match status" value="2"/>
</dbReference>
<dbReference type="PANTHER" id="PTHR31189">
    <property type="entry name" value="OS03G0336100 PROTEIN-RELATED"/>
    <property type="match status" value="1"/>
</dbReference>
<feature type="chain" id="PRO_5023941772" description="Cupin type-1 domain-containing protein" evidence="2">
    <location>
        <begin position="26"/>
        <end position="472"/>
    </location>
</feature>
<sequence length="472" mass="53024">MEMKKRSALLLLALVIYYAMTAVGGSYEDPEGGQWGEREEGEGGWSKRGHRKGLFLLQHSKHVVKTDAGDMRVVKGFGGRIMERPMHIGFITMEPNSLFIPQYLDCSLIIFIHRGEASLGTINKDELVETQLKTGDVYRISAGSPFYLVNTAEGQKLEAICSIDTSESLRLGTLQSFFIGGGSYPTSILAGFNHHTLATAFNVSISELRKVMTRQQSGPIVFLDSHSPSIWTQFLLQKEHQRLAHLKRMVQFEEEEADNEEQSTWSFRNFLDSVFGEENQRDNKRSKSLESYNLYDKHPDYKNNYGWSISVDESDYSPLSHSGSGIYLVNLTAVIKYGIVLRGTGTIQIVFPNGTSAMNAKVKEGDVFWVPRYFPFCQIASQNGPFEFFGFTSSAHKNQPQFLVGRNSILQSMRGSEFAAAFGVSKHRLHKIINAQHESVILPSSSAAPSDDAMWEVEEKMKIKAQGDQELW</sequence>
<gene>
    <name evidence="4" type="ORF">F0562_021816</name>
</gene>
<dbReference type="InterPro" id="IPR011051">
    <property type="entry name" value="RmlC_Cupin_sf"/>
</dbReference>
<name>A0A5J5BQF0_9ASTE</name>
<dbReference type="AlphaFoldDB" id="A0A5J5BQF0"/>
<dbReference type="InterPro" id="IPR006045">
    <property type="entry name" value="Cupin_1"/>
</dbReference>
<dbReference type="Pfam" id="PF00190">
    <property type="entry name" value="Cupin_1"/>
    <property type="match status" value="1"/>
</dbReference>
<protein>
    <recommendedName>
        <fullName evidence="3">Cupin type-1 domain-containing protein</fullName>
    </recommendedName>
</protein>
<dbReference type="Gene3D" id="2.60.120.10">
    <property type="entry name" value="Jelly Rolls"/>
    <property type="match status" value="2"/>
</dbReference>
<keyword evidence="5" id="KW-1185">Reference proteome</keyword>
<dbReference type="CDD" id="cd02244">
    <property type="entry name" value="cupin_7S_vicilin-like_N"/>
    <property type="match status" value="1"/>
</dbReference>
<dbReference type="PANTHER" id="PTHR31189:SF2">
    <property type="entry name" value="RMLC-LIKE CUPINS SUPERFAMILY PROTEIN"/>
    <property type="match status" value="1"/>
</dbReference>
<dbReference type="InterPro" id="IPR014710">
    <property type="entry name" value="RmlC-like_jellyroll"/>
</dbReference>
<organism evidence="4 5">
    <name type="scientific">Nyssa sinensis</name>
    <dbReference type="NCBI Taxonomy" id="561372"/>
    <lineage>
        <taxon>Eukaryota</taxon>
        <taxon>Viridiplantae</taxon>
        <taxon>Streptophyta</taxon>
        <taxon>Embryophyta</taxon>
        <taxon>Tracheophyta</taxon>
        <taxon>Spermatophyta</taxon>
        <taxon>Magnoliopsida</taxon>
        <taxon>eudicotyledons</taxon>
        <taxon>Gunneridae</taxon>
        <taxon>Pentapetalae</taxon>
        <taxon>asterids</taxon>
        <taxon>Cornales</taxon>
        <taxon>Nyssaceae</taxon>
        <taxon>Nyssa</taxon>
    </lineage>
</organism>
<evidence type="ECO:0000256" key="1">
    <source>
        <dbReference type="SAM" id="Coils"/>
    </source>
</evidence>
<dbReference type="InterPro" id="IPR050253">
    <property type="entry name" value="Seed_Storage-Functional"/>
</dbReference>
<feature type="signal peptide" evidence="2">
    <location>
        <begin position="1"/>
        <end position="25"/>
    </location>
</feature>
<evidence type="ECO:0000313" key="4">
    <source>
        <dbReference type="EMBL" id="KAA8544007.1"/>
    </source>
</evidence>
<keyword evidence="1" id="KW-0175">Coiled coil</keyword>
<dbReference type="Proteomes" id="UP000325577">
    <property type="component" value="Linkage Group LG11"/>
</dbReference>
<keyword evidence="2" id="KW-0732">Signal</keyword>
<dbReference type="CDD" id="cd02245">
    <property type="entry name" value="cupin_7S_vicilin-like_C"/>
    <property type="match status" value="1"/>
</dbReference>
<evidence type="ECO:0000259" key="3">
    <source>
        <dbReference type="SMART" id="SM00835"/>
    </source>
</evidence>
<feature type="coiled-coil region" evidence="1">
    <location>
        <begin position="236"/>
        <end position="263"/>
    </location>
</feature>
<dbReference type="SUPFAM" id="SSF51182">
    <property type="entry name" value="RmlC-like cupins"/>
    <property type="match status" value="1"/>
</dbReference>
<feature type="domain" description="Cupin type-1" evidence="3">
    <location>
        <begin position="55"/>
        <end position="209"/>
    </location>
</feature>
<dbReference type="OrthoDB" id="2019862at2759"/>
<proteinExistence type="predicted"/>